<dbReference type="GO" id="GO:0051537">
    <property type="term" value="F:2 iron, 2 sulfur cluster binding"/>
    <property type="evidence" value="ECO:0007669"/>
    <property type="project" value="UniProtKB-KW"/>
</dbReference>
<comment type="caution">
    <text evidence="8">The sequence shown here is derived from an EMBL/GenBank/DDBJ whole genome shotgun (WGS) entry which is preliminary data.</text>
</comment>
<dbReference type="GO" id="GO:0009055">
    <property type="term" value="F:electron transfer activity"/>
    <property type="evidence" value="ECO:0007669"/>
    <property type="project" value="TreeGrafter"/>
</dbReference>
<dbReference type="PANTHER" id="PTHR23426">
    <property type="entry name" value="FERREDOXIN/ADRENODOXIN"/>
    <property type="match status" value="1"/>
</dbReference>
<dbReference type="PRINTS" id="PR00355">
    <property type="entry name" value="ADRENODOXIN"/>
</dbReference>
<keyword evidence="5" id="KW-0411">Iron-sulfur</keyword>
<protein>
    <submittedName>
        <fullName evidence="8">Ferredoxin</fullName>
    </submittedName>
</protein>
<dbReference type="PANTHER" id="PTHR23426:SF65">
    <property type="entry name" value="FERREDOXIN-2, MITOCHONDRIAL"/>
    <property type="match status" value="1"/>
</dbReference>
<dbReference type="InterPro" id="IPR012675">
    <property type="entry name" value="Beta-grasp_dom_sf"/>
</dbReference>
<evidence type="ECO:0000259" key="7">
    <source>
        <dbReference type="PROSITE" id="PS51085"/>
    </source>
</evidence>
<dbReference type="AlphaFoldDB" id="A0A9P4VTD1"/>
<dbReference type="EMBL" id="MU006091">
    <property type="protein sequence ID" value="KAF2841350.1"/>
    <property type="molecule type" value="Genomic_DNA"/>
</dbReference>
<feature type="domain" description="2Fe-2S ferredoxin-type" evidence="7">
    <location>
        <begin position="84"/>
        <end position="188"/>
    </location>
</feature>
<dbReference type="InterPro" id="IPR036010">
    <property type="entry name" value="2Fe-2S_ferredoxin-like_sf"/>
</dbReference>
<keyword evidence="4" id="KW-0408">Iron</keyword>
<dbReference type="CDD" id="cd00207">
    <property type="entry name" value="fer2"/>
    <property type="match status" value="1"/>
</dbReference>
<accession>A0A9P4VTD1</accession>
<comment type="similarity">
    <text evidence="1">Belongs to the adrenodoxin/putidaredoxin family.</text>
</comment>
<evidence type="ECO:0000256" key="4">
    <source>
        <dbReference type="ARBA" id="ARBA00023004"/>
    </source>
</evidence>
<dbReference type="GO" id="GO:0046872">
    <property type="term" value="F:metal ion binding"/>
    <property type="evidence" value="ECO:0007669"/>
    <property type="project" value="UniProtKB-KW"/>
</dbReference>
<dbReference type="PROSITE" id="PS51085">
    <property type="entry name" value="2FE2S_FER_2"/>
    <property type="match status" value="1"/>
</dbReference>
<evidence type="ECO:0000256" key="6">
    <source>
        <dbReference type="ARBA" id="ARBA00034078"/>
    </source>
</evidence>
<dbReference type="Pfam" id="PF00111">
    <property type="entry name" value="Fer2"/>
    <property type="match status" value="1"/>
</dbReference>
<dbReference type="GO" id="GO:0140647">
    <property type="term" value="P:P450-containing electron transport chain"/>
    <property type="evidence" value="ECO:0007669"/>
    <property type="project" value="InterPro"/>
</dbReference>
<name>A0A9P4VTD1_9PEZI</name>
<gene>
    <name evidence="8" type="ORF">M501DRAFT_1000521</name>
</gene>
<evidence type="ECO:0000256" key="1">
    <source>
        <dbReference type="ARBA" id="ARBA00010914"/>
    </source>
</evidence>
<sequence>MSICKPCLRSLLSRSSVMSCWRYHPQLNKPESAIIKQNNTPLQSRKSLETTRWAAHYLPARRRFSTTPTVQHGHLTPPKPGEERHVTFIDKDGKTEQTFVCADGDNLLDLAQANDIDLEGACGGSCACSTCHLIVQQPELYDLIPEPDDDENDMLDMAFGCTETSRLGCQVKMAPELDGLRVRLPSHTRNIEAETFKSRGAGAG</sequence>
<organism evidence="8 9">
    <name type="scientific">Patellaria atrata CBS 101060</name>
    <dbReference type="NCBI Taxonomy" id="1346257"/>
    <lineage>
        <taxon>Eukaryota</taxon>
        <taxon>Fungi</taxon>
        <taxon>Dikarya</taxon>
        <taxon>Ascomycota</taxon>
        <taxon>Pezizomycotina</taxon>
        <taxon>Dothideomycetes</taxon>
        <taxon>Dothideomycetes incertae sedis</taxon>
        <taxon>Patellariales</taxon>
        <taxon>Patellariaceae</taxon>
        <taxon>Patellaria</taxon>
    </lineage>
</organism>
<dbReference type="InterPro" id="IPR001041">
    <property type="entry name" value="2Fe-2S_ferredoxin-type"/>
</dbReference>
<evidence type="ECO:0000256" key="3">
    <source>
        <dbReference type="ARBA" id="ARBA00022723"/>
    </source>
</evidence>
<reference evidence="8" key="1">
    <citation type="journal article" date="2020" name="Stud. Mycol.">
        <title>101 Dothideomycetes genomes: a test case for predicting lifestyles and emergence of pathogens.</title>
        <authorList>
            <person name="Haridas S."/>
            <person name="Albert R."/>
            <person name="Binder M."/>
            <person name="Bloem J."/>
            <person name="Labutti K."/>
            <person name="Salamov A."/>
            <person name="Andreopoulos B."/>
            <person name="Baker S."/>
            <person name="Barry K."/>
            <person name="Bills G."/>
            <person name="Bluhm B."/>
            <person name="Cannon C."/>
            <person name="Castanera R."/>
            <person name="Culley D."/>
            <person name="Daum C."/>
            <person name="Ezra D."/>
            <person name="Gonzalez J."/>
            <person name="Henrissat B."/>
            <person name="Kuo A."/>
            <person name="Liang C."/>
            <person name="Lipzen A."/>
            <person name="Lutzoni F."/>
            <person name="Magnuson J."/>
            <person name="Mondo S."/>
            <person name="Nolan M."/>
            <person name="Ohm R."/>
            <person name="Pangilinan J."/>
            <person name="Park H.-J."/>
            <person name="Ramirez L."/>
            <person name="Alfaro M."/>
            <person name="Sun H."/>
            <person name="Tritt A."/>
            <person name="Yoshinaga Y."/>
            <person name="Zwiers L.-H."/>
            <person name="Turgeon B."/>
            <person name="Goodwin S."/>
            <person name="Spatafora J."/>
            <person name="Crous P."/>
            <person name="Grigoriev I."/>
        </authorList>
    </citation>
    <scope>NUCLEOTIDE SEQUENCE</scope>
    <source>
        <strain evidence="8">CBS 101060</strain>
    </source>
</reference>
<evidence type="ECO:0000256" key="2">
    <source>
        <dbReference type="ARBA" id="ARBA00022714"/>
    </source>
</evidence>
<keyword evidence="9" id="KW-1185">Reference proteome</keyword>
<proteinExistence type="inferred from homology"/>
<evidence type="ECO:0000313" key="8">
    <source>
        <dbReference type="EMBL" id="KAF2841350.1"/>
    </source>
</evidence>
<comment type="cofactor">
    <cofactor evidence="6">
        <name>[2Fe-2S] cluster</name>
        <dbReference type="ChEBI" id="CHEBI:190135"/>
    </cofactor>
</comment>
<evidence type="ECO:0000256" key="5">
    <source>
        <dbReference type="ARBA" id="ARBA00023014"/>
    </source>
</evidence>
<dbReference type="OrthoDB" id="268593at2759"/>
<dbReference type="InterPro" id="IPR018298">
    <property type="entry name" value="Adrenodoxin_Fe-S_BS"/>
</dbReference>
<dbReference type="InterPro" id="IPR001055">
    <property type="entry name" value="Adrenodoxin-like"/>
</dbReference>
<dbReference type="SUPFAM" id="SSF54292">
    <property type="entry name" value="2Fe-2S ferredoxin-like"/>
    <property type="match status" value="1"/>
</dbReference>
<dbReference type="GO" id="GO:0005739">
    <property type="term" value="C:mitochondrion"/>
    <property type="evidence" value="ECO:0007669"/>
    <property type="project" value="TreeGrafter"/>
</dbReference>
<dbReference type="Gene3D" id="3.10.20.30">
    <property type="match status" value="1"/>
</dbReference>
<dbReference type="PROSITE" id="PS00814">
    <property type="entry name" value="ADX"/>
    <property type="match status" value="1"/>
</dbReference>
<dbReference type="Proteomes" id="UP000799429">
    <property type="component" value="Unassembled WGS sequence"/>
</dbReference>
<keyword evidence="3" id="KW-0479">Metal-binding</keyword>
<keyword evidence="2" id="KW-0001">2Fe-2S</keyword>
<evidence type="ECO:0000313" key="9">
    <source>
        <dbReference type="Proteomes" id="UP000799429"/>
    </source>
</evidence>